<feature type="transmembrane region" description="Helical" evidence="1">
    <location>
        <begin position="7"/>
        <end position="33"/>
    </location>
</feature>
<keyword evidence="3" id="KW-1185">Reference proteome</keyword>
<gene>
    <name evidence="2" type="ORF">ACJMK2_004289</name>
</gene>
<dbReference type="PANTHER" id="PTHR11360">
    <property type="entry name" value="MONOCARBOXYLATE TRANSPORTER"/>
    <property type="match status" value="1"/>
</dbReference>
<feature type="transmembrane region" description="Helical" evidence="1">
    <location>
        <begin position="164"/>
        <end position="182"/>
    </location>
</feature>
<dbReference type="PANTHER" id="PTHR11360:SF284">
    <property type="entry name" value="EG:103B4.3 PROTEIN-RELATED"/>
    <property type="match status" value="1"/>
</dbReference>
<dbReference type="InterPro" id="IPR011701">
    <property type="entry name" value="MFS"/>
</dbReference>
<feature type="transmembrane region" description="Helical" evidence="1">
    <location>
        <begin position="129"/>
        <end position="152"/>
    </location>
</feature>
<dbReference type="EMBL" id="JBJQND010000001">
    <property type="protein sequence ID" value="KAL3892049.1"/>
    <property type="molecule type" value="Genomic_DNA"/>
</dbReference>
<dbReference type="AlphaFoldDB" id="A0ABD3Y0Q6"/>
<keyword evidence="1" id="KW-0812">Transmembrane</keyword>
<keyword evidence="1" id="KW-1133">Transmembrane helix</keyword>
<feature type="transmembrane region" description="Helical" evidence="1">
    <location>
        <begin position="278"/>
        <end position="298"/>
    </location>
</feature>
<dbReference type="Pfam" id="PF07690">
    <property type="entry name" value="MFS_1"/>
    <property type="match status" value="1"/>
</dbReference>
<evidence type="ECO:0000313" key="3">
    <source>
        <dbReference type="Proteomes" id="UP001634394"/>
    </source>
</evidence>
<dbReference type="SUPFAM" id="SSF103473">
    <property type="entry name" value="MFS general substrate transporter"/>
    <property type="match status" value="1"/>
</dbReference>
<dbReference type="Proteomes" id="UP001634394">
    <property type="component" value="Unassembled WGS sequence"/>
</dbReference>
<feature type="transmembrane region" description="Helical" evidence="1">
    <location>
        <begin position="97"/>
        <end position="117"/>
    </location>
</feature>
<dbReference type="InterPro" id="IPR036259">
    <property type="entry name" value="MFS_trans_sf"/>
</dbReference>
<feature type="transmembrane region" description="Helical" evidence="1">
    <location>
        <begin position="334"/>
        <end position="357"/>
    </location>
</feature>
<feature type="transmembrane region" description="Helical" evidence="1">
    <location>
        <begin position="225"/>
        <end position="242"/>
    </location>
</feature>
<evidence type="ECO:0000313" key="2">
    <source>
        <dbReference type="EMBL" id="KAL3892049.1"/>
    </source>
</evidence>
<feature type="transmembrane region" description="Helical" evidence="1">
    <location>
        <begin position="304"/>
        <end position="327"/>
    </location>
</feature>
<accession>A0ABD3Y0Q6</accession>
<sequence length="414" mass="44967">MVHRRWIVILSTYFTDVLALGLLFAVPVLFSTLLEMFKESRAKTATISSVLFGFLGCAGIITGLVIQRIGPRKAGFVAGLLMGIGWIISFFATSVLYLVLVLAVPMGIGCSMTMLSISRTLSFYFPGKLGQIALSVQATASGVGRIIFTYALSDCVNTFGLRGTFLIMGAVLFNCSVLSILWNTELPTSNKTPQSVCKVPTDNTEKVKQHNNFLMQFYPVLKDKIFILFVLGITFLYAPHGGFTEGDIRLVFVIHSICNICGRLSFGFIKQIPRVSSLFLTFLLASLSVISFSTIQFAEQLWSTIAACSILGFEMGATVTAMSIGTLNIVGYDYFPFGLGIVFASMGAGNVIVGPISGIIRDVTGTYTVFLWTSTLSTAIAAILILGAMLIKYRTKLRKDTSSISVQVSKITKF</sequence>
<name>A0ABD3Y0Q6_SINWO</name>
<reference evidence="2 3" key="1">
    <citation type="submission" date="2024-11" db="EMBL/GenBank/DDBJ databases">
        <title>Chromosome-level genome assembly of the freshwater bivalve Anodonta woodiana.</title>
        <authorList>
            <person name="Chen X."/>
        </authorList>
    </citation>
    <scope>NUCLEOTIDE SEQUENCE [LARGE SCALE GENOMIC DNA]</scope>
    <source>
        <strain evidence="2">MN2024</strain>
        <tissue evidence="2">Gills</tissue>
    </source>
</reference>
<comment type="caution">
    <text evidence="2">The sequence shown here is derived from an EMBL/GenBank/DDBJ whole genome shotgun (WGS) entry which is preliminary data.</text>
</comment>
<feature type="transmembrane region" description="Helical" evidence="1">
    <location>
        <begin position="45"/>
        <end position="66"/>
    </location>
</feature>
<organism evidence="2 3">
    <name type="scientific">Sinanodonta woodiana</name>
    <name type="common">Chinese pond mussel</name>
    <name type="synonym">Anodonta woodiana</name>
    <dbReference type="NCBI Taxonomy" id="1069815"/>
    <lineage>
        <taxon>Eukaryota</taxon>
        <taxon>Metazoa</taxon>
        <taxon>Spiralia</taxon>
        <taxon>Lophotrochozoa</taxon>
        <taxon>Mollusca</taxon>
        <taxon>Bivalvia</taxon>
        <taxon>Autobranchia</taxon>
        <taxon>Heteroconchia</taxon>
        <taxon>Palaeoheterodonta</taxon>
        <taxon>Unionida</taxon>
        <taxon>Unionoidea</taxon>
        <taxon>Unionidae</taxon>
        <taxon>Unioninae</taxon>
        <taxon>Sinanodonta</taxon>
    </lineage>
</organism>
<dbReference type="Gene3D" id="1.20.1250.20">
    <property type="entry name" value="MFS general substrate transporter like domains"/>
    <property type="match status" value="1"/>
</dbReference>
<proteinExistence type="predicted"/>
<evidence type="ECO:0000256" key="1">
    <source>
        <dbReference type="SAM" id="Phobius"/>
    </source>
</evidence>
<dbReference type="InterPro" id="IPR050327">
    <property type="entry name" value="Proton-linked_MCT"/>
</dbReference>
<keyword evidence="1" id="KW-0472">Membrane</keyword>
<feature type="transmembrane region" description="Helical" evidence="1">
    <location>
        <begin position="369"/>
        <end position="391"/>
    </location>
</feature>
<protein>
    <submittedName>
        <fullName evidence="2">Uncharacterized protein</fullName>
    </submittedName>
</protein>